<dbReference type="GO" id="GO:0005525">
    <property type="term" value="F:GTP binding"/>
    <property type="evidence" value="ECO:0007669"/>
    <property type="project" value="UniProtKB-UniRule"/>
</dbReference>
<dbReference type="PANTHER" id="PTHR43721:SF22">
    <property type="entry name" value="ELONGATION FACTOR TU, MITOCHONDRIAL"/>
    <property type="match status" value="1"/>
</dbReference>
<dbReference type="Pfam" id="PF00009">
    <property type="entry name" value="GTP_EFTU"/>
    <property type="match status" value="1"/>
</dbReference>
<keyword evidence="3 10" id="KW-0547">Nucleotide-binding</keyword>
<dbReference type="InterPro" id="IPR041709">
    <property type="entry name" value="EF-Tu_GTP-bd"/>
</dbReference>
<dbReference type="InterPro" id="IPR027417">
    <property type="entry name" value="P-loop_NTPase"/>
</dbReference>
<feature type="binding site" evidence="10">
    <location>
        <position position="26"/>
    </location>
    <ligand>
        <name>Mg(2+)</name>
        <dbReference type="ChEBI" id="CHEBI:18420"/>
    </ligand>
</feature>
<sequence length="396" mass="43306">MGKEKFDRSKTHANIGTIGHVDHGKTTLTAAITTVLAKRSGKGAAMAYDMIDAAPEERERGITISTAHVEYETDTRHYAHVDCPGHADYVKNMITGAAQMDGGILVVSAADGPMPQTREHILLSRQVGVPYLVVFLNKCDMVDDEELLELVEMEVRDLLSEYDFPGDDVPVIKGSALKALEGDAEWEERIVELMAAVDDYIPTPARDTEKPFMMPVEDVFSITGRGTVATGRVERGQVKVGDTIEIIGLTEEPKSTTVTGVEMFRKLLDYAEAGDNIGALLRGVARDDIQRGQVLAKPGTITPHTKFKAEVYVLSKEEGGRHTPFFTNYRPQFYFRTTDVTGICNLPEGIEMVMPGDNVEMTVELISPIAIEEGTKFSIREGGRTVGAGVVATIQE</sequence>
<evidence type="ECO:0000256" key="2">
    <source>
        <dbReference type="ARBA" id="ARBA00022490"/>
    </source>
</evidence>
<dbReference type="FunFam" id="2.40.30.10:FF:000001">
    <property type="entry name" value="Elongation factor Tu"/>
    <property type="match status" value="1"/>
</dbReference>
<feature type="domain" description="Tr-type G" evidence="11">
    <location>
        <begin position="10"/>
        <end position="205"/>
    </location>
</feature>
<dbReference type="Pfam" id="PF03144">
    <property type="entry name" value="GTP_EFTU_D2"/>
    <property type="match status" value="1"/>
</dbReference>
<evidence type="ECO:0000256" key="8">
    <source>
        <dbReference type="ARBA" id="ARBA00023134"/>
    </source>
</evidence>
<evidence type="ECO:0000256" key="1">
    <source>
        <dbReference type="ARBA" id="ARBA00007249"/>
    </source>
</evidence>
<dbReference type="CDD" id="cd01884">
    <property type="entry name" value="EF_Tu"/>
    <property type="match status" value="1"/>
</dbReference>
<dbReference type="InterPro" id="IPR009000">
    <property type="entry name" value="Transl_B-barrel_sf"/>
</dbReference>
<dbReference type="Gene3D" id="3.40.50.300">
    <property type="entry name" value="P-loop containing nucleotide triphosphate hydrolases"/>
    <property type="match status" value="1"/>
</dbReference>
<keyword evidence="4 10" id="KW-0251">Elongation factor</keyword>
<evidence type="ECO:0000256" key="10">
    <source>
        <dbReference type="HAMAP-Rule" id="MF_00118"/>
    </source>
</evidence>
<dbReference type="NCBIfam" id="NF009372">
    <property type="entry name" value="PRK12735.1"/>
    <property type="match status" value="1"/>
</dbReference>
<proteinExistence type="inferred from homology"/>
<dbReference type="InterPro" id="IPR004541">
    <property type="entry name" value="Transl_elong_EFTu/EF1A_bac/org"/>
</dbReference>
<dbReference type="InterPro" id="IPR005225">
    <property type="entry name" value="Small_GTP-bd"/>
</dbReference>
<dbReference type="NCBIfam" id="TIGR00231">
    <property type="entry name" value="small_GTP"/>
    <property type="match status" value="1"/>
</dbReference>
<dbReference type="STRING" id="79883.GCA_001636495_00474"/>
<evidence type="ECO:0000313" key="12">
    <source>
        <dbReference type="EMBL" id="TYS62452.1"/>
    </source>
</evidence>
<dbReference type="InterPro" id="IPR033720">
    <property type="entry name" value="EFTU_2"/>
</dbReference>
<dbReference type="NCBIfam" id="NF009373">
    <property type="entry name" value="PRK12736.1"/>
    <property type="match status" value="1"/>
</dbReference>
<dbReference type="GO" id="GO:0003746">
    <property type="term" value="F:translation elongation factor activity"/>
    <property type="evidence" value="ECO:0007669"/>
    <property type="project" value="UniProtKB-UniRule"/>
</dbReference>
<reference evidence="12 13" key="1">
    <citation type="submission" date="2019-08" db="EMBL/GenBank/DDBJ databases">
        <title>Bacillus genomes from the desert of Cuatro Cienegas, Coahuila.</title>
        <authorList>
            <person name="Olmedo-Alvarez G."/>
        </authorList>
    </citation>
    <scope>NUCLEOTIDE SEQUENCE [LARGE SCALE GENOMIC DNA]</scope>
    <source>
        <strain evidence="12 13">CH28_1T</strain>
    </source>
</reference>
<dbReference type="RefSeq" id="WP_148990101.1">
    <property type="nucleotide sequence ID" value="NZ_VTEV01000013.1"/>
</dbReference>
<comment type="similarity">
    <text evidence="1 10">Belongs to the TRAFAC class translation factor GTPase superfamily. Classic translation factor GTPase family. EF-Tu/EF-1A subfamily.</text>
</comment>
<keyword evidence="5 10" id="KW-0378">Hydrolase</keyword>
<evidence type="ECO:0000313" key="13">
    <source>
        <dbReference type="Proteomes" id="UP000322524"/>
    </source>
</evidence>
<comment type="catalytic activity">
    <reaction evidence="10">
        <text>GTP + H2O = GDP + phosphate + H(+)</text>
        <dbReference type="Rhea" id="RHEA:19669"/>
        <dbReference type="ChEBI" id="CHEBI:15377"/>
        <dbReference type="ChEBI" id="CHEBI:15378"/>
        <dbReference type="ChEBI" id="CHEBI:37565"/>
        <dbReference type="ChEBI" id="CHEBI:43474"/>
        <dbReference type="ChEBI" id="CHEBI:58189"/>
        <dbReference type="EC" id="3.6.5.3"/>
    </reaction>
</comment>
<dbReference type="SUPFAM" id="SSF50447">
    <property type="entry name" value="Translation proteins"/>
    <property type="match status" value="1"/>
</dbReference>
<dbReference type="HAMAP" id="MF_00118_B">
    <property type="entry name" value="EF_Tu_B"/>
    <property type="match status" value="1"/>
</dbReference>
<evidence type="ECO:0000256" key="3">
    <source>
        <dbReference type="ARBA" id="ARBA00022741"/>
    </source>
</evidence>
<comment type="subcellular location">
    <subcellularLocation>
        <location evidence="10">Cytoplasm</location>
    </subcellularLocation>
</comment>
<keyword evidence="8 10" id="KW-0342">GTP-binding</keyword>
<dbReference type="InterPro" id="IPR000795">
    <property type="entry name" value="T_Tr_GTP-bd_dom"/>
</dbReference>
<dbReference type="NCBIfam" id="NF000766">
    <property type="entry name" value="PRK00049.1"/>
    <property type="match status" value="1"/>
</dbReference>
<keyword evidence="10" id="KW-0479">Metal-binding</keyword>
<accession>A0A5D4SJW0</accession>
<protein>
    <recommendedName>
        <fullName evidence="9 10">Elongation factor Tu</fullName>
        <shortName evidence="10">EF-Tu</shortName>
        <ecNumber evidence="10">3.6.5.3</ecNumber>
    </recommendedName>
</protein>
<dbReference type="PANTHER" id="PTHR43721">
    <property type="entry name" value="ELONGATION FACTOR TU-RELATED"/>
    <property type="match status" value="1"/>
</dbReference>
<feature type="binding site" evidence="10">
    <location>
        <begin position="82"/>
        <end position="86"/>
    </location>
    <ligand>
        <name>GTP</name>
        <dbReference type="ChEBI" id="CHEBI:37565"/>
    </ligand>
</feature>
<dbReference type="CDD" id="cd03707">
    <property type="entry name" value="EFTU_III"/>
    <property type="match status" value="1"/>
</dbReference>
<evidence type="ECO:0000259" key="11">
    <source>
        <dbReference type="PROSITE" id="PS51722"/>
    </source>
</evidence>
<dbReference type="AlphaFoldDB" id="A0A5D4SJW0"/>
<dbReference type="Gene3D" id="2.40.30.10">
    <property type="entry name" value="Translation factors"/>
    <property type="match status" value="2"/>
</dbReference>
<dbReference type="InterPro" id="IPR050055">
    <property type="entry name" value="EF-Tu_GTPase"/>
</dbReference>
<dbReference type="InterPro" id="IPR004160">
    <property type="entry name" value="Transl_elong_EFTu/EF1A_C"/>
</dbReference>
<dbReference type="GO" id="GO:0005829">
    <property type="term" value="C:cytosol"/>
    <property type="evidence" value="ECO:0007669"/>
    <property type="project" value="TreeGrafter"/>
</dbReference>
<dbReference type="FunFam" id="3.40.50.300:FF:000003">
    <property type="entry name" value="Elongation factor Tu"/>
    <property type="match status" value="1"/>
</dbReference>
<evidence type="ECO:0000256" key="6">
    <source>
        <dbReference type="ARBA" id="ARBA00022842"/>
    </source>
</evidence>
<dbReference type="OrthoDB" id="9804504at2"/>
<dbReference type="SUPFAM" id="SSF50465">
    <property type="entry name" value="EF-Tu/eEF-1alpha/eIF2-gamma C-terminal domain"/>
    <property type="match status" value="1"/>
</dbReference>
<comment type="caution">
    <text evidence="12">The sequence shown here is derived from an EMBL/GenBank/DDBJ whole genome shotgun (WGS) entry which is preliminary data.</text>
</comment>
<evidence type="ECO:0000256" key="4">
    <source>
        <dbReference type="ARBA" id="ARBA00022768"/>
    </source>
</evidence>
<comment type="subunit">
    <text evidence="10">Monomer.</text>
</comment>
<dbReference type="EMBL" id="VTEV01000013">
    <property type="protein sequence ID" value="TYS62452.1"/>
    <property type="molecule type" value="Genomic_DNA"/>
</dbReference>
<comment type="function">
    <text evidence="10">GTP hydrolase that promotes the GTP-dependent binding of aminoacyl-tRNA to the A-site of ribosomes during protein biosynthesis.</text>
</comment>
<dbReference type="PRINTS" id="PR00315">
    <property type="entry name" value="ELONGATNFCT"/>
</dbReference>
<evidence type="ECO:0000256" key="5">
    <source>
        <dbReference type="ARBA" id="ARBA00022801"/>
    </source>
</evidence>
<dbReference type="NCBIfam" id="TIGR00485">
    <property type="entry name" value="EF-Tu"/>
    <property type="match status" value="1"/>
</dbReference>
<feature type="binding site" evidence="10">
    <location>
        <begin position="19"/>
        <end position="26"/>
    </location>
    <ligand>
        <name>GTP</name>
        <dbReference type="ChEBI" id="CHEBI:37565"/>
    </ligand>
</feature>
<dbReference type="PROSITE" id="PS00301">
    <property type="entry name" value="G_TR_1"/>
    <property type="match status" value="1"/>
</dbReference>
<dbReference type="GO" id="GO:0000287">
    <property type="term" value="F:magnesium ion binding"/>
    <property type="evidence" value="ECO:0007669"/>
    <property type="project" value="UniProtKB-UniRule"/>
</dbReference>
<organism evidence="12 13">
    <name type="scientific">Sutcliffiella horikoshii</name>
    <dbReference type="NCBI Taxonomy" id="79883"/>
    <lineage>
        <taxon>Bacteria</taxon>
        <taxon>Bacillati</taxon>
        <taxon>Bacillota</taxon>
        <taxon>Bacilli</taxon>
        <taxon>Bacillales</taxon>
        <taxon>Bacillaceae</taxon>
        <taxon>Sutcliffiella</taxon>
    </lineage>
</organism>
<dbReference type="Pfam" id="PF03143">
    <property type="entry name" value="GTP_EFTU_D3"/>
    <property type="match status" value="1"/>
</dbReference>
<dbReference type="InterPro" id="IPR004161">
    <property type="entry name" value="EFTu-like_2"/>
</dbReference>
<dbReference type="PROSITE" id="PS51722">
    <property type="entry name" value="G_TR_2"/>
    <property type="match status" value="1"/>
</dbReference>
<name>A0A5D4SJW0_9BACI</name>
<dbReference type="SUPFAM" id="SSF52540">
    <property type="entry name" value="P-loop containing nucleoside triphosphate hydrolases"/>
    <property type="match status" value="1"/>
</dbReference>
<dbReference type="InterPro" id="IPR031157">
    <property type="entry name" value="G_TR_CS"/>
</dbReference>
<keyword evidence="2 10" id="KW-0963">Cytoplasm</keyword>
<dbReference type="CDD" id="cd03697">
    <property type="entry name" value="EFTU_II"/>
    <property type="match status" value="1"/>
</dbReference>
<keyword evidence="7 10" id="KW-0648">Protein biosynthesis</keyword>
<evidence type="ECO:0000256" key="9">
    <source>
        <dbReference type="ARBA" id="ARBA00029554"/>
    </source>
</evidence>
<keyword evidence="6 10" id="KW-0460">Magnesium</keyword>
<feature type="binding site" evidence="10">
    <location>
        <begin position="137"/>
        <end position="140"/>
    </location>
    <ligand>
        <name>GTP</name>
        <dbReference type="ChEBI" id="CHEBI:37565"/>
    </ligand>
</feature>
<dbReference type="Proteomes" id="UP000322524">
    <property type="component" value="Unassembled WGS sequence"/>
</dbReference>
<dbReference type="InterPro" id="IPR009001">
    <property type="entry name" value="Transl_elong_EF1A/Init_IF2_C"/>
</dbReference>
<gene>
    <name evidence="10 12" type="primary">tuf</name>
    <name evidence="12" type="ORF">FZC76_21030</name>
</gene>
<dbReference type="EC" id="3.6.5.3" evidence="10"/>
<dbReference type="GO" id="GO:0003924">
    <property type="term" value="F:GTPase activity"/>
    <property type="evidence" value="ECO:0007669"/>
    <property type="project" value="UniProtKB-UniRule"/>
</dbReference>
<evidence type="ECO:0000256" key="7">
    <source>
        <dbReference type="ARBA" id="ARBA00022917"/>
    </source>
</evidence>